<keyword evidence="5" id="KW-0812">Transmembrane</keyword>
<dbReference type="InterPro" id="IPR000594">
    <property type="entry name" value="ThiF_NAD_FAD-bd"/>
</dbReference>
<keyword evidence="5" id="KW-0472">Membrane</keyword>
<protein>
    <recommendedName>
        <fullName evidence="4">NEDD8-activating enzyme E1 catalytic subunit</fullName>
        <ecNumber evidence="4">6.2.1.64</ecNumber>
    </recommendedName>
</protein>
<sequence length="360" mass="41244">MNILVLGAGGLGCEIIKNLYMINKNSSIKKNQKCKNAYLIKQITLIDFDKIELTNLNRQFLFKLNDIGEYKSIVIAKYFNQFIPTFITPLIIDIKTLDYQFLEQFDFIISGLDSIDTRRYINNLLINFTRLNNYAKIIPFIDSACEGFKGHIKLIIPTITACWECTIDTLPSTNSSDDSAPLCTLASRPRNLIHIIQYVWLQQSNLNKGSPKIKQNQNQIDNDDEEDETLPIETLLKLCKARAKEFQIDDSILSPSYIEGIIKKTIPSTAPSNAMVASQACSLLLRLYHDRLDLESIDNLDTFTICNLTNGVYFYKFAAQRSSNCPVCSGIWKNYIYIYIYNYYCILFSHFGFLYPSAFS</sequence>
<reference evidence="7 8" key="1">
    <citation type="journal article" date="2011" name="Proc. Natl. Acad. Sci. U.S.A.">
        <title>Evolutionary erosion of yeast sex chromosomes by mating-type switching accidents.</title>
        <authorList>
            <person name="Gordon J.L."/>
            <person name="Armisen D."/>
            <person name="Proux-Wera E."/>
            <person name="Oheigeartaigh S.S."/>
            <person name="Byrne K.P."/>
            <person name="Wolfe K.H."/>
        </authorList>
    </citation>
    <scope>NUCLEOTIDE SEQUENCE [LARGE SCALE GENOMIC DNA]</scope>
    <source>
        <strain evidence="8">ATCC 34711 / CBS 6284 / DSM 70876 / NBRC 10599 / NRRL Y-10934 / UCD 77-7</strain>
    </source>
</reference>
<evidence type="ECO:0000256" key="3">
    <source>
        <dbReference type="ARBA" id="ARBA00022840"/>
    </source>
</evidence>
<keyword evidence="4" id="KW-0436">Ligase</keyword>
<dbReference type="Gene3D" id="1.10.10.520">
    <property type="entry name" value="Ubiquitin activating enzymes (Uba3). Chain: B, domain 2"/>
    <property type="match status" value="1"/>
</dbReference>
<dbReference type="OrthoDB" id="10255449at2759"/>
<evidence type="ECO:0000256" key="4">
    <source>
        <dbReference type="RuleBase" id="RU368009"/>
    </source>
</evidence>
<keyword evidence="1 4" id="KW-0547">Nucleotide-binding</keyword>
<gene>
    <name evidence="7" type="primary">TBLA0H01590</name>
    <name evidence="7" type="ORF">TBLA_0H01590</name>
</gene>
<name>I2H7U4_HENB6</name>
<dbReference type="eggNOG" id="KOG2015">
    <property type="taxonomic scope" value="Eukaryota"/>
</dbReference>
<evidence type="ECO:0000256" key="5">
    <source>
        <dbReference type="SAM" id="Phobius"/>
    </source>
</evidence>
<dbReference type="GO" id="GO:0005737">
    <property type="term" value="C:cytoplasm"/>
    <property type="evidence" value="ECO:0007669"/>
    <property type="project" value="TreeGrafter"/>
</dbReference>
<dbReference type="InterPro" id="IPR023318">
    <property type="entry name" value="Ub_act_enz_dom_a_sf"/>
</dbReference>
<dbReference type="Proteomes" id="UP000002866">
    <property type="component" value="Chromosome 8"/>
</dbReference>
<keyword evidence="5" id="KW-1133">Transmembrane helix</keyword>
<dbReference type="EC" id="6.2.1.64" evidence="4"/>
<dbReference type="InterPro" id="IPR035985">
    <property type="entry name" value="Ubiquitin-activating_enz"/>
</dbReference>
<dbReference type="UniPathway" id="UPA00885"/>
<feature type="domain" description="THIF-type NAD/FAD binding fold" evidence="6">
    <location>
        <begin position="2"/>
        <end position="327"/>
    </location>
</feature>
<dbReference type="PANTHER" id="PTHR10953:SF6">
    <property type="entry name" value="NEDD8-ACTIVATING ENZYME E1 CATALYTIC SUBUNIT"/>
    <property type="match status" value="1"/>
</dbReference>
<dbReference type="GO" id="GO:0045116">
    <property type="term" value="P:protein neddylation"/>
    <property type="evidence" value="ECO:0007669"/>
    <property type="project" value="UniProtKB-UniRule"/>
</dbReference>
<evidence type="ECO:0000256" key="1">
    <source>
        <dbReference type="ARBA" id="ARBA00022741"/>
    </source>
</evidence>
<dbReference type="GO" id="GO:0005634">
    <property type="term" value="C:nucleus"/>
    <property type="evidence" value="ECO:0007669"/>
    <property type="project" value="TreeGrafter"/>
</dbReference>
<dbReference type="FunCoup" id="I2H7U4">
    <property type="interactions" value="1269"/>
</dbReference>
<dbReference type="InterPro" id="IPR045886">
    <property type="entry name" value="ThiF/MoeB/HesA"/>
</dbReference>
<dbReference type="STRING" id="1071380.I2H7U4"/>
<feature type="transmembrane region" description="Helical" evidence="5">
    <location>
        <begin position="335"/>
        <end position="355"/>
    </location>
</feature>
<comment type="catalytic activity">
    <reaction evidence="4">
        <text>ATP + [NEDD8 protein] + [E1 NEDD8-activating enzyme]-L-cysteine = AMP + diphosphate + [E1 NEDD8-activating enzyme]-S-[NEDD8 protein]-yl-L-cysteine.</text>
        <dbReference type="EC" id="6.2.1.64"/>
    </reaction>
</comment>
<dbReference type="GeneID" id="14497603"/>
<keyword evidence="3 4" id="KW-0067">ATP-binding</keyword>
<evidence type="ECO:0000259" key="6">
    <source>
        <dbReference type="Pfam" id="PF00899"/>
    </source>
</evidence>
<dbReference type="EMBL" id="HE806323">
    <property type="protein sequence ID" value="CCH62446.1"/>
    <property type="molecule type" value="Genomic_DNA"/>
</dbReference>
<comment type="function">
    <text evidence="4">Catalytic subunit of the dimeric E1 enzyme, which activates NEDD8.</text>
</comment>
<dbReference type="GO" id="GO:0019781">
    <property type="term" value="F:NEDD8 activating enzyme activity"/>
    <property type="evidence" value="ECO:0007669"/>
    <property type="project" value="UniProtKB-UniRule"/>
</dbReference>
<dbReference type="PANTHER" id="PTHR10953">
    <property type="entry name" value="UBIQUITIN-ACTIVATING ENZYME E1"/>
    <property type="match status" value="1"/>
</dbReference>
<dbReference type="OMA" id="PYLENYM"/>
<dbReference type="AlphaFoldDB" id="I2H7U4"/>
<dbReference type="GO" id="GO:0005524">
    <property type="term" value="F:ATP binding"/>
    <property type="evidence" value="ECO:0007669"/>
    <property type="project" value="UniProtKB-UniRule"/>
</dbReference>
<organism evidence="7 8">
    <name type="scientific">Henningerozyma blattae (strain ATCC 34711 / CBS 6284 / DSM 70876 / NBRC 10599 / NRRL Y-10934 / UCD 77-7)</name>
    <name type="common">Yeast</name>
    <name type="synonym">Tetrapisispora blattae</name>
    <dbReference type="NCBI Taxonomy" id="1071380"/>
    <lineage>
        <taxon>Eukaryota</taxon>
        <taxon>Fungi</taxon>
        <taxon>Dikarya</taxon>
        <taxon>Ascomycota</taxon>
        <taxon>Saccharomycotina</taxon>
        <taxon>Saccharomycetes</taxon>
        <taxon>Saccharomycetales</taxon>
        <taxon>Saccharomycetaceae</taxon>
        <taxon>Henningerozyma</taxon>
    </lineage>
</organism>
<evidence type="ECO:0000313" key="7">
    <source>
        <dbReference type="EMBL" id="CCH62446.1"/>
    </source>
</evidence>
<evidence type="ECO:0000313" key="8">
    <source>
        <dbReference type="Proteomes" id="UP000002866"/>
    </source>
</evidence>
<comment type="similarity">
    <text evidence="4">Belongs to the ubiquitin-activating E1 family. UBA3 subfamily.</text>
</comment>
<comment type="pathway">
    <text evidence="4">Protein modification; protein neddylation.</text>
</comment>
<dbReference type="KEGG" id="tbl:TBLA_0H01590"/>
<dbReference type="GO" id="GO:0120123">
    <property type="term" value="C:ubiquitin activating enzyme complex"/>
    <property type="evidence" value="ECO:0007669"/>
    <property type="project" value="EnsemblFungi"/>
</dbReference>
<dbReference type="InParanoid" id="I2H7U4"/>
<proteinExistence type="inferred from homology"/>
<dbReference type="Gene3D" id="3.40.50.720">
    <property type="entry name" value="NAD(P)-binding Rossmann-like Domain"/>
    <property type="match status" value="1"/>
</dbReference>
<keyword evidence="2 4" id="KW-0833">Ubl conjugation pathway</keyword>
<accession>I2H7U4</accession>
<keyword evidence="8" id="KW-1185">Reference proteome</keyword>
<dbReference type="Pfam" id="PF00899">
    <property type="entry name" value="ThiF"/>
    <property type="match status" value="1"/>
</dbReference>
<evidence type="ECO:0000256" key="2">
    <source>
        <dbReference type="ARBA" id="ARBA00022786"/>
    </source>
</evidence>
<dbReference type="RefSeq" id="XP_004181965.1">
    <property type="nucleotide sequence ID" value="XM_004181917.1"/>
</dbReference>
<dbReference type="SUPFAM" id="SSF69572">
    <property type="entry name" value="Activating enzymes of the ubiquitin-like proteins"/>
    <property type="match status" value="1"/>
</dbReference>
<dbReference type="HOGENOM" id="CLU_013325_13_0_1"/>